<feature type="compositionally biased region" description="Gly residues" evidence="1">
    <location>
        <begin position="288"/>
        <end position="299"/>
    </location>
</feature>
<sequence length="343" mass="34346">MKWSTSVALAVAPLAMAASNRLRSTNPTSLDARGQAVSELQDHGVTVIETNGGGKAKDGEANYGNAKDGEAKDGNAKDGEAKDGNVQDGEAKDGSAKDGNVKDGNAKDGNAKGGKNRGGVNLEAGSGVGGPGGLSFQPDQLSVPVGDMIVFELYSQNHTVSQSAFKTPCKRLEGGMDSGFLPNPNNTISPPPRVAMQVTTADPSWFYCRQEGHCGKGMTFAVNPTADKTQAMFQAMAIAQNGKNEATPITGGTNKPGGAAPVSPPPANAEQPKAGGTGEEPNSRAGEGSTGGTQGNGTVGPNGSCTCTVECNAGGFPASAQGAGACGGFAGALTMPTTMAAIR</sequence>
<dbReference type="CDD" id="cd00920">
    <property type="entry name" value="Cupredoxin"/>
    <property type="match status" value="1"/>
</dbReference>
<dbReference type="OMA" id="VECNAGG"/>
<evidence type="ECO:0000313" key="4">
    <source>
        <dbReference type="Proteomes" id="UP000243081"/>
    </source>
</evidence>
<organism evidence="3 4">
    <name type="scientific">Cordyceps confragosa</name>
    <name type="common">Lecanicillium lecanii</name>
    <dbReference type="NCBI Taxonomy" id="2714763"/>
    <lineage>
        <taxon>Eukaryota</taxon>
        <taxon>Fungi</taxon>
        <taxon>Dikarya</taxon>
        <taxon>Ascomycota</taxon>
        <taxon>Pezizomycotina</taxon>
        <taxon>Sordariomycetes</taxon>
        <taxon>Hypocreomycetidae</taxon>
        <taxon>Hypocreales</taxon>
        <taxon>Cordycipitaceae</taxon>
        <taxon>Akanthomyces</taxon>
    </lineage>
</organism>
<name>A0A179IBH3_CORDF</name>
<proteinExistence type="predicted"/>
<gene>
    <name evidence="3" type="ORF">LLEC1_03956</name>
</gene>
<comment type="caution">
    <text evidence="3">The sequence shown here is derived from an EMBL/GenBank/DDBJ whole genome shotgun (WGS) entry which is preliminary data.</text>
</comment>
<feature type="region of interest" description="Disordered" evidence="1">
    <location>
        <begin position="244"/>
        <end position="299"/>
    </location>
</feature>
<feature type="chain" id="PRO_5008104262" description="Phytocyanin domain-containing protein" evidence="2">
    <location>
        <begin position="18"/>
        <end position="343"/>
    </location>
</feature>
<dbReference type="Gene3D" id="2.60.40.420">
    <property type="entry name" value="Cupredoxins - blue copper proteins"/>
    <property type="match status" value="1"/>
</dbReference>
<dbReference type="PANTHER" id="PTHR34883:SF4">
    <property type="entry name" value="CUPREDOXIN"/>
    <property type="match status" value="1"/>
</dbReference>
<feature type="compositionally biased region" description="Basic and acidic residues" evidence="1">
    <location>
        <begin position="67"/>
        <end position="110"/>
    </location>
</feature>
<dbReference type="EMBL" id="LUKN01002413">
    <property type="protein sequence ID" value="OAQ99109.1"/>
    <property type="molecule type" value="Genomic_DNA"/>
</dbReference>
<evidence type="ECO:0000256" key="1">
    <source>
        <dbReference type="SAM" id="MobiDB-lite"/>
    </source>
</evidence>
<dbReference type="SUPFAM" id="SSF49503">
    <property type="entry name" value="Cupredoxins"/>
    <property type="match status" value="1"/>
</dbReference>
<dbReference type="OrthoDB" id="1921208at2759"/>
<keyword evidence="4" id="KW-1185">Reference proteome</keyword>
<dbReference type="PANTHER" id="PTHR34883">
    <property type="entry name" value="SERINE-RICH PROTEIN, PUTATIVE-RELATED-RELATED"/>
    <property type="match status" value="1"/>
</dbReference>
<dbReference type="AlphaFoldDB" id="A0A179IBH3"/>
<dbReference type="InterPro" id="IPR008972">
    <property type="entry name" value="Cupredoxin"/>
</dbReference>
<reference evidence="3 4" key="1">
    <citation type="submission" date="2016-03" db="EMBL/GenBank/DDBJ databases">
        <title>Fine-scale spatial genetic structure of a fungal parasite of coffee scale insects.</title>
        <authorList>
            <person name="Jackson D."/>
            <person name="Zemenick K.A."/>
            <person name="Malloure B."/>
            <person name="Quandt C.A."/>
            <person name="James T.Y."/>
        </authorList>
    </citation>
    <scope>NUCLEOTIDE SEQUENCE [LARGE SCALE GENOMIC DNA]</scope>
    <source>
        <strain evidence="3 4">UM487</strain>
    </source>
</reference>
<dbReference type="Proteomes" id="UP000243081">
    <property type="component" value="Unassembled WGS sequence"/>
</dbReference>
<feature type="region of interest" description="Disordered" evidence="1">
    <location>
        <begin position="19"/>
        <end position="135"/>
    </location>
</feature>
<evidence type="ECO:0000256" key="2">
    <source>
        <dbReference type="SAM" id="SignalP"/>
    </source>
</evidence>
<keyword evidence="2" id="KW-0732">Signal</keyword>
<evidence type="ECO:0008006" key="5">
    <source>
        <dbReference type="Google" id="ProtNLM"/>
    </source>
</evidence>
<evidence type="ECO:0000313" key="3">
    <source>
        <dbReference type="EMBL" id="OAQ99109.1"/>
    </source>
</evidence>
<protein>
    <recommendedName>
        <fullName evidence="5">Phytocyanin domain-containing protein</fullName>
    </recommendedName>
</protein>
<dbReference type="InterPro" id="IPR052953">
    <property type="entry name" value="Ser-rich/MCO-related"/>
</dbReference>
<feature type="signal peptide" evidence="2">
    <location>
        <begin position="1"/>
        <end position="17"/>
    </location>
</feature>
<accession>A0A179IBH3</accession>